<reference evidence="2 3" key="1">
    <citation type="journal article" date="2011" name="J. Bacteriol.">
        <title>Genome sequence of the algicidal bacterium Kordia algicida OT-1.</title>
        <authorList>
            <person name="Lee H.S."/>
            <person name="Kang S.G."/>
            <person name="Kwon K.K."/>
            <person name="Lee J.H."/>
            <person name="Kim S.J."/>
        </authorList>
    </citation>
    <scope>NUCLEOTIDE SEQUENCE [LARGE SCALE GENOMIC DNA]</scope>
    <source>
        <strain evidence="2 3">OT-1</strain>
    </source>
</reference>
<feature type="transmembrane region" description="Helical" evidence="1">
    <location>
        <begin position="39"/>
        <end position="59"/>
    </location>
</feature>
<dbReference type="HOGENOM" id="CLU_1872724_0_0_10"/>
<feature type="transmembrane region" description="Helical" evidence="1">
    <location>
        <begin position="111"/>
        <end position="135"/>
    </location>
</feature>
<name>A9EA16_9FLAO</name>
<dbReference type="EMBL" id="ABIB01000014">
    <property type="protein sequence ID" value="EDP94726.1"/>
    <property type="molecule type" value="Genomic_DNA"/>
</dbReference>
<keyword evidence="1" id="KW-0812">Transmembrane</keyword>
<protein>
    <submittedName>
        <fullName evidence="2">Uncharacterized protein</fullName>
    </submittedName>
</protein>
<dbReference type="AlphaFoldDB" id="A9EA16"/>
<keyword evidence="3" id="KW-1185">Reference proteome</keyword>
<accession>A9EA16</accession>
<sequence length="136" mass="16325">MFEAWLPEKAKELEHYLSSVHEYAYVLFRKTVYYFDKKYSLYLILNLLGVSIVVLGLSLDYYFPNKNLLSIFLVGIIFLFLLRMPVFMTFWLNILMHVFHYFSYVTRGKPFMSIGILIAIFDVYSKEIISFIYFIF</sequence>
<evidence type="ECO:0000313" key="2">
    <source>
        <dbReference type="EMBL" id="EDP94726.1"/>
    </source>
</evidence>
<keyword evidence="1" id="KW-1133">Transmembrane helix</keyword>
<feature type="transmembrane region" description="Helical" evidence="1">
    <location>
        <begin position="71"/>
        <end position="99"/>
    </location>
</feature>
<organism evidence="2 3">
    <name type="scientific">Kordia algicida OT-1</name>
    <dbReference type="NCBI Taxonomy" id="391587"/>
    <lineage>
        <taxon>Bacteria</taxon>
        <taxon>Pseudomonadati</taxon>
        <taxon>Bacteroidota</taxon>
        <taxon>Flavobacteriia</taxon>
        <taxon>Flavobacteriales</taxon>
        <taxon>Flavobacteriaceae</taxon>
        <taxon>Kordia</taxon>
    </lineage>
</organism>
<evidence type="ECO:0000313" key="3">
    <source>
        <dbReference type="Proteomes" id="UP000002945"/>
    </source>
</evidence>
<gene>
    <name evidence="2" type="ORF">KAOT1_00580</name>
</gene>
<evidence type="ECO:0000256" key="1">
    <source>
        <dbReference type="SAM" id="Phobius"/>
    </source>
</evidence>
<comment type="caution">
    <text evidence="2">The sequence shown here is derived from an EMBL/GenBank/DDBJ whole genome shotgun (WGS) entry which is preliminary data.</text>
</comment>
<dbReference type="Proteomes" id="UP000002945">
    <property type="component" value="Unassembled WGS sequence"/>
</dbReference>
<proteinExistence type="predicted"/>
<keyword evidence="1" id="KW-0472">Membrane</keyword>